<keyword evidence="9" id="KW-0010">Activator</keyword>
<evidence type="ECO:0000256" key="1">
    <source>
        <dbReference type="ARBA" id="ARBA00004123"/>
    </source>
</evidence>
<dbReference type="GO" id="GO:0000978">
    <property type="term" value="F:RNA polymerase II cis-regulatory region sequence-specific DNA binding"/>
    <property type="evidence" value="ECO:0007669"/>
    <property type="project" value="TreeGrafter"/>
</dbReference>
<evidence type="ECO:0000256" key="12">
    <source>
        <dbReference type="ARBA" id="ARBA00055281"/>
    </source>
</evidence>
<dbReference type="GO" id="GO:0005737">
    <property type="term" value="C:cytoplasm"/>
    <property type="evidence" value="ECO:0007669"/>
    <property type="project" value="UniProtKB-SubCell"/>
</dbReference>
<proteinExistence type="predicted"/>
<dbReference type="InterPro" id="IPR024874">
    <property type="entry name" value="Transcription_factor_Maf_fam"/>
</dbReference>
<keyword evidence="8" id="KW-0238">DNA-binding</keyword>
<gene>
    <name evidence="18" type="primary">LOC106157837</name>
</gene>
<evidence type="ECO:0000256" key="4">
    <source>
        <dbReference type="ARBA" id="ARBA00022490"/>
    </source>
</evidence>
<dbReference type="Gene3D" id="1.20.5.170">
    <property type="match status" value="1"/>
</dbReference>
<evidence type="ECO:0000313" key="18">
    <source>
        <dbReference type="RefSeq" id="XP_013389058.1"/>
    </source>
</evidence>
<feature type="region of interest" description="Disordered" evidence="15">
    <location>
        <begin position="190"/>
        <end position="210"/>
    </location>
</feature>
<comment type="function">
    <text evidence="12">Acts as a transcriptional activator which regulates the expression of several rod-specific genes, including RHO and PDE6B. Also functions as a transcriptional coactivator, stimulating transcription mediated by the transcription factor CRX and NR2E3. Binds to the rhodopsin promoter in a sequence-specific manner.</text>
</comment>
<evidence type="ECO:0000259" key="16">
    <source>
        <dbReference type="PROSITE" id="PS50217"/>
    </source>
</evidence>
<dbReference type="InterPro" id="IPR004826">
    <property type="entry name" value="bZIP_Maf"/>
</dbReference>
<feature type="compositionally biased region" description="Polar residues" evidence="15">
    <location>
        <begin position="200"/>
        <end position="210"/>
    </location>
</feature>
<dbReference type="CDD" id="cd14718">
    <property type="entry name" value="bZIP_Maf_large"/>
    <property type="match status" value="1"/>
</dbReference>
<dbReference type="GO" id="GO:0005634">
    <property type="term" value="C:nucleus"/>
    <property type="evidence" value="ECO:0007669"/>
    <property type="project" value="UniProtKB-SubCell"/>
</dbReference>
<dbReference type="Proteomes" id="UP000085678">
    <property type="component" value="Unplaced"/>
</dbReference>
<dbReference type="GO" id="GO:0045944">
    <property type="term" value="P:positive regulation of transcription by RNA polymerase II"/>
    <property type="evidence" value="ECO:0007669"/>
    <property type="project" value="UniProtKB-ARBA"/>
</dbReference>
<dbReference type="STRING" id="7574.A0A1S3HSQ4"/>
<organism evidence="17 18">
    <name type="scientific">Lingula anatina</name>
    <name type="common">Brachiopod</name>
    <name type="synonym">Lingula unguis</name>
    <dbReference type="NCBI Taxonomy" id="7574"/>
    <lineage>
        <taxon>Eukaryota</taxon>
        <taxon>Metazoa</taxon>
        <taxon>Spiralia</taxon>
        <taxon>Lophotrochozoa</taxon>
        <taxon>Brachiopoda</taxon>
        <taxon>Linguliformea</taxon>
        <taxon>Lingulata</taxon>
        <taxon>Lingulida</taxon>
        <taxon>Linguloidea</taxon>
        <taxon>Lingulidae</taxon>
        <taxon>Lingula</taxon>
    </lineage>
</organism>
<dbReference type="KEGG" id="lak:106157837"/>
<evidence type="ECO:0000256" key="8">
    <source>
        <dbReference type="ARBA" id="ARBA00023125"/>
    </source>
</evidence>
<dbReference type="PROSITE" id="PS50217">
    <property type="entry name" value="BZIP"/>
    <property type="match status" value="1"/>
</dbReference>
<dbReference type="RefSeq" id="XP_013389058.1">
    <property type="nucleotide sequence ID" value="XM_013533604.2"/>
</dbReference>
<evidence type="ECO:0000256" key="3">
    <source>
        <dbReference type="ARBA" id="ARBA00022473"/>
    </source>
</evidence>
<protein>
    <recommendedName>
        <fullName evidence="14">Neural retina-specific leucine zipper protein</fullName>
    </recommendedName>
</protein>
<comment type="subunit">
    <text evidence="13">Interacts with FIZ1; this interaction represses transactivation. Interacts (via the leucine-zipper domain) with CRX.</text>
</comment>
<dbReference type="PANTHER" id="PTHR10129">
    <property type="entry name" value="TRANSCRIPTION FACTOR MAF"/>
    <property type="match status" value="1"/>
</dbReference>
<evidence type="ECO:0000313" key="17">
    <source>
        <dbReference type="Proteomes" id="UP000085678"/>
    </source>
</evidence>
<dbReference type="SMART" id="SM00338">
    <property type="entry name" value="BRLZ"/>
    <property type="match status" value="1"/>
</dbReference>
<evidence type="ECO:0000256" key="13">
    <source>
        <dbReference type="ARBA" id="ARBA00066263"/>
    </source>
</evidence>
<dbReference type="SUPFAM" id="SSF47454">
    <property type="entry name" value="A DNA-binding domain in eukaryotic transcription factors"/>
    <property type="match status" value="1"/>
</dbReference>
<keyword evidence="5" id="KW-1017">Isopeptide bond</keyword>
<evidence type="ECO:0000256" key="11">
    <source>
        <dbReference type="ARBA" id="ARBA00023242"/>
    </source>
</evidence>
<evidence type="ECO:0000256" key="7">
    <source>
        <dbReference type="ARBA" id="ARBA00023015"/>
    </source>
</evidence>
<evidence type="ECO:0000256" key="6">
    <source>
        <dbReference type="ARBA" id="ARBA00022843"/>
    </source>
</evidence>
<evidence type="ECO:0000256" key="15">
    <source>
        <dbReference type="SAM" id="MobiDB-lite"/>
    </source>
</evidence>
<keyword evidence="4" id="KW-0963">Cytoplasm</keyword>
<keyword evidence="11" id="KW-0539">Nucleus</keyword>
<keyword evidence="6" id="KW-0832">Ubl conjugation</keyword>
<keyword evidence="10" id="KW-0804">Transcription</keyword>
<dbReference type="PANTHER" id="PTHR10129:SF48">
    <property type="entry name" value="MAF-S, ISOFORM B"/>
    <property type="match status" value="1"/>
</dbReference>
<evidence type="ECO:0000256" key="5">
    <source>
        <dbReference type="ARBA" id="ARBA00022499"/>
    </source>
</evidence>
<keyword evidence="7" id="KW-0805">Transcription regulation</keyword>
<evidence type="ECO:0000256" key="14">
    <source>
        <dbReference type="ARBA" id="ARBA00071773"/>
    </source>
</evidence>
<dbReference type="InterPro" id="IPR008917">
    <property type="entry name" value="TF_DNA-bd_sf"/>
</dbReference>
<accession>A0A1S3HSQ4</accession>
<evidence type="ECO:0000256" key="10">
    <source>
        <dbReference type="ARBA" id="ARBA00023163"/>
    </source>
</evidence>
<dbReference type="GeneID" id="106157837"/>
<dbReference type="AlphaFoldDB" id="A0A1S3HSQ4"/>
<name>A0A1S3HSQ4_LINAN</name>
<evidence type="ECO:0000256" key="9">
    <source>
        <dbReference type="ARBA" id="ARBA00023159"/>
    </source>
</evidence>
<reference evidence="18" key="1">
    <citation type="submission" date="2025-08" db="UniProtKB">
        <authorList>
            <consortium name="RefSeq"/>
        </authorList>
    </citation>
    <scope>IDENTIFICATION</scope>
    <source>
        <tissue evidence="18">Gonads</tissue>
    </source>
</reference>
<dbReference type="InterPro" id="IPR004827">
    <property type="entry name" value="bZIP"/>
</dbReference>
<dbReference type="InParanoid" id="A0A1S3HSQ4"/>
<keyword evidence="17" id="KW-1185">Reference proteome</keyword>
<sequence length="244" mass="26845">MENGAMLDATWLEETCQLTVPPQGDSLEFNTDADDGILALQGLITADGDIISGSDDTPGLSRKDFLWLSPADAPCASDPPSPEDPVRVPGVAVDQLDFFDMINEGEDVGSAIDPNDALNVLLETLSSVSEAPSSPPASLISCDSSFGFTDEELVSLTTPELNRRLKGLSKETVALAKKRRRTLKNRGYASNCRAKRSHTRQSLQEENGNLQREVERLQKQLSETKKELTFYRKECEKLKKQKED</sequence>
<dbReference type="Pfam" id="PF03131">
    <property type="entry name" value="bZIP_Maf"/>
    <property type="match status" value="1"/>
</dbReference>
<comment type="subcellular location">
    <subcellularLocation>
        <location evidence="2">Cytoplasm</location>
    </subcellularLocation>
    <subcellularLocation>
        <location evidence="1">Nucleus</location>
    </subcellularLocation>
</comment>
<dbReference type="OrthoDB" id="5974330at2759"/>
<evidence type="ECO:0000256" key="2">
    <source>
        <dbReference type="ARBA" id="ARBA00004496"/>
    </source>
</evidence>
<dbReference type="FunFam" id="1.20.5.170:FF:000071">
    <property type="entry name" value="Neural retina-specific leucine zipper protein"/>
    <property type="match status" value="1"/>
</dbReference>
<keyword evidence="3" id="KW-0217">Developmental protein</keyword>
<dbReference type="GO" id="GO:0000981">
    <property type="term" value="F:DNA-binding transcription factor activity, RNA polymerase II-specific"/>
    <property type="evidence" value="ECO:0007669"/>
    <property type="project" value="TreeGrafter"/>
</dbReference>
<feature type="domain" description="BZIP" evidence="16">
    <location>
        <begin position="175"/>
        <end position="238"/>
    </location>
</feature>